<sequence>MQRLPVAYLELEAVYARSIGQGMRTLAVCAANSGEGVSMLAEALAHRTQAAGRRVLLVEMNLYQPTMANHFGIERQAWLPALSEKGQGSLPLIHETQGFGVLPASLAKEASMRLREPHVLEQSLNEWLSHYDHVIFDTSPLNATNQHNIPAERIAAACEGCILLVLAGKTTQSAVIQAKRRLEAANVRLIGAVFNDCYNPTLAAEMERECKRLDRWAPRIAGWLKRRAMDSPLLNVPV</sequence>
<evidence type="ECO:0000256" key="2">
    <source>
        <dbReference type="ARBA" id="ARBA00022840"/>
    </source>
</evidence>
<evidence type="ECO:0000313" key="4">
    <source>
        <dbReference type="Proteomes" id="UP000242849"/>
    </source>
</evidence>
<dbReference type="STRING" id="53406.SAMN05421553_3599"/>
<dbReference type="Proteomes" id="UP000242849">
    <property type="component" value="Unassembled WGS sequence"/>
</dbReference>
<dbReference type="InterPro" id="IPR027417">
    <property type="entry name" value="P-loop_NTPase"/>
</dbReference>
<reference evidence="4" key="1">
    <citation type="submission" date="2016-10" db="EMBL/GenBank/DDBJ databases">
        <authorList>
            <person name="Varghese N."/>
            <person name="Submissions S."/>
        </authorList>
    </citation>
    <scope>NUCLEOTIDE SEQUENCE [LARGE SCALE GENOMIC DNA]</scope>
    <source>
        <strain evidence="4">DSM 12111</strain>
    </source>
</reference>
<keyword evidence="2" id="KW-0067">ATP-binding</keyword>
<dbReference type="PANTHER" id="PTHR32309:SF31">
    <property type="entry name" value="CAPSULAR EXOPOLYSACCHARIDE FAMILY"/>
    <property type="match status" value="1"/>
</dbReference>
<dbReference type="RefSeq" id="WP_090385132.1">
    <property type="nucleotide sequence ID" value="NZ_CP156749.1"/>
</dbReference>
<protein>
    <submittedName>
        <fullName evidence="3">CobQ/CobB/MinD/ParA nucleotide binding domain-containing protein</fullName>
    </submittedName>
</protein>
<accession>A0A1H5EGB6</accession>
<keyword evidence="1" id="KW-0547">Nucleotide-binding</keyword>
<evidence type="ECO:0000256" key="1">
    <source>
        <dbReference type="ARBA" id="ARBA00022741"/>
    </source>
</evidence>
<dbReference type="SUPFAM" id="SSF52540">
    <property type="entry name" value="P-loop containing nucleoside triphosphate hydrolases"/>
    <property type="match status" value="1"/>
</dbReference>
<dbReference type="InterPro" id="IPR005702">
    <property type="entry name" value="Wzc-like_C"/>
</dbReference>
<name>A0A1H5EGB6_PSEAG</name>
<proteinExistence type="predicted"/>
<evidence type="ECO:0000313" key="3">
    <source>
        <dbReference type="EMBL" id="SED90172.1"/>
    </source>
</evidence>
<dbReference type="InterPro" id="IPR050445">
    <property type="entry name" value="Bact_polysacc_biosynth/exp"/>
</dbReference>
<dbReference type="CDD" id="cd05387">
    <property type="entry name" value="BY-kinase"/>
    <property type="match status" value="1"/>
</dbReference>
<organism evidence="3 4">
    <name type="scientific">Pseudomonas anguilliseptica</name>
    <dbReference type="NCBI Taxonomy" id="53406"/>
    <lineage>
        <taxon>Bacteria</taxon>
        <taxon>Pseudomonadati</taxon>
        <taxon>Pseudomonadota</taxon>
        <taxon>Gammaproteobacteria</taxon>
        <taxon>Pseudomonadales</taxon>
        <taxon>Pseudomonadaceae</taxon>
        <taxon>Pseudomonas</taxon>
    </lineage>
</organism>
<dbReference type="OrthoDB" id="7002429at2"/>
<dbReference type="AlphaFoldDB" id="A0A1H5EGB6"/>
<gene>
    <name evidence="3" type="ORF">SAMN05421553_3599</name>
</gene>
<dbReference type="PANTHER" id="PTHR32309">
    <property type="entry name" value="TYROSINE-PROTEIN KINASE"/>
    <property type="match status" value="1"/>
</dbReference>
<dbReference type="EMBL" id="FNSC01000001">
    <property type="protein sequence ID" value="SED90172.1"/>
    <property type="molecule type" value="Genomic_DNA"/>
</dbReference>
<keyword evidence="4" id="KW-1185">Reference proteome</keyword>
<dbReference type="Gene3D" id="3.40.50.300">
    <property type="entry name" value="P-loop containing nucleotide triphosphate hydrolases"/>
    <property type="match status" value="1"/>
</dbReference>